<protein>
    <recommendedName>
        <fullName evidence="3">CAAX protease</fullName>
    </recommendedName>
</protein>
<reference evidence="1 2" key="1">
    <citation type="submission" date="2018-02" db="EMBL/GenBank/DDBJ databases">
        <title>The draft genome of Sphingobacterium sp. 5JN-11.</title>
        <authorList>
            <person name="Liu L."/>
            <person name="Li L."/>
            <person name="Liang L."/>
            <person name="Zhang X."/>
            <person name="Wang T."/>
        </authorList>
    </citation>
    <scope>NUCLEOTIDE SEQUENCE [LARGE SCALE GENOMIC DNA]</scope>
    <source>
        <strain evidence="1 2">5JN-11</strain>
    </source>
</reference>
<evidence type="ECO:0000313" key="2">
    <source>
        <dbReference type="Proteomes" id="UP000239711"/>
    </source>
</evidence>
<dbReference type="EMBL" id="PVBQ01000009">
    <property type="protein sequence ID" value="PRD46911.1"/>
    <property type="molecule type" value="Genomic_DNA"/>
</dbReference>
<keyword evidence="2" id="KW-1185">Reference proteome</keyword>
<proteinExistence type="predicted"/>
<name>A0A2S9J2A0_9SPHI</name>
<dbReference type="Proteomes" id="UP000239711">
    <property type="component" value="Unassembled WGS sequence"/>
</dbReference>
<sequence length="235" mass="28093">MYSVNYNNIEKYLSAPRLNRYLRASDASKKKALQIYRTNLRLSQAFYPVLNLFETFFRNALHGEISLFFNDTDWIVNQRNHFMTDKSLAGTSFFLKKEVERAEIKIYKKSKSIHSSKVIAEQSFGFWTSFFDPHHFKIIQGVAISTFPYKPKDVNRKAIAFMLREIREFRNRVYHNEPICFKGNIVDFSQAIQIRKYILEITSWIDPKLLAVMIYYDNIMNKIPQHYHRRELICY</sequence>
<organism evidence="1 2">
    <name type="scientific">Sphingobacterium haloxyli</name>
    <dbReference type="NCBI Taxonomy" id="2100533"/>
    <lineage>
        <taxon>Bacteria</taxon>
        <taxon>Pseudomonadati</taxon>
        <taxon>Bacteroidota</taxon>
        <taxon>Sphingobacteriia</taxon>
        <taxon>Sphingobacteriales</taxon>
        <taxon>Sphingobacteriaceae</taxon>
        <taxon>Sphingobacterium</taxon>
    </lineage>
</organism>
<gene>
    <name evidence="1" type="ORF">C5745_12485</name>
</gene>
<dbReference type="AlphaFoldDB" id="A0A2S9J2A0"/>
<evidence type="ECO:0000313" key="1">
    <source>
        <dbReference type="EMBL" id="PRD46911.1"/>
    </source>
</evidence>
<comment type="caution">
    <text evidence="1">The sequence shown here is derived from an EMBL/GenBank/DDBJ whole genome shotgun (WGS) entry which is preliminary data.</text>
</comment>
<evidence type="ECO:0008006" key="3">
    <source>
        <dbReference type="Google" id="ProtNLM"/>
    </source>
</evidence>
<accession>A0A2S9J2A0</accession>
<dbReference type="OrthoDB" id="9813050at2"/>